<keyword evidence="3" id="KW-1185">Reference proteome</keyword>
<name>A0ABS6BAD9_9NOCA</name>
<proteinExistence type="predicted"/>
<evidence type="ECO:0000256" key="1">
    <source>
        <dbReference type="SAM" id="MobiDB-lite"/>
    </source>
</evidence>
<feature type="region of interest" description="Disordered" evidence="1">
    <location>
        <begin position="45"/>
        <end position="64"/>
    </location>
</feature>
<evidence type="ECO:0000313" key="2">
    <source>
        <dbReference type="EMBL" id="MBU3067266.1"/>
    </source>
</evidence>
<dbReference type="EMBL" id="JAHKNI010000020">
    <property type="protein sequence ID" value="MBU3067266.1"/>
    <property type="molecule type" value="Genomic_DNA"/>
</dbReference>
<gene>
    <name evidence="2" type="ORF">KO481_37820</name>
</gene>
<organism evidence="2 3">
    <name type="scientific">Nocardia albiluteola</name>
    <dbReference type="NCBI Taxonomy" id="2842303"/>
    <lineage>
        <taxon>Bacteria</taxon>
        <taxon>Bacillati</taxon>
        <taxon>Actinomycetota</taxon>
        <taxon>Actinomycetes</taxon>
        <taxon>Mycobacteriales</taxon>
        <taxon>Nocardiaceae</taxon>
        <taxon>Nocardia</taxon>
    </lineage>
</organism>
<accession>A0ABS6BAD9</accession>
<dbReference type="RefSeq" id="WP_215923353.1">
    <property type="nucleotide sequence ID" value="NZ_JAHKNI010000020.1"/>
</dbReference>
<protein>
    <submittedName>
        <fullName evidence="2">Uncharacterized protein</fullName>
    </submittedName>
</protein>
<reference evidence="2 3" key="1">
    <citation type="submission" date="2021-06" db="EMBL/GenBank/DDBJ databases">
        <title>Actinomycetes sequencing.</title>
        <authorList>
            <person name="Shan Q."/>
        </authorList>
    </citation>
    <scope>NUCLEOTIDE SEQUENCE [LARGE SCALE GENOMIC DNA]</scope>
    <source>
        <strain evidence="2 3">NEAU-G5</strain>
    </source>
</reference>
<evidence type="ECO:0000313" key="3">
    <source>
        <dbReference type="Proteomes" id="UP000733379"/>
    </source>
</evidence>
<sequence length="64" mass="6485">MAAGRGAPSKSAPYRAVTAGMLAAILHAAPTAESRSLPRLVRAGLGERACPPPPAPPRAVRTDV</sequence>
<comment type="caution">
    <text evidence="2">The sequence shown here is derived from an EMBL/GenBank/DDBJ whole genome shotgun (WGS) entry which is preliminary data.</text>
</comment>
<dbReference type="Proteomes" id="UP000733379">
    <property type="component" value="Unassembled WGS sequence"/>
</dbReference>